<dbReference type="EMBL" id="CP039712">
    <property type="protein sequence ID" value="QCI86581.1"/>
    <property type="molecule type" value="Genomic_DNA"/>
</dbReference>
<evidence type="ECO:0000256" key="6">
    <source>
        <dbReference type="ARBA" id="ARBA00022840"/>
    </source>
</evidence>
<dbReference type="GO" id="GO:0005524">
    <property type="term" value="F:ATP binding"/>
    <property type="evidence" value="ECO:0007669"/>
    <property type="project" value="UniProtKB-UniRule"/>
</dbReference>
<dbReference type="OrthoDB" id="9775440at2"/>
<evidence type="ECO:0000256" key="3">
    <source>
        <dbReference type="ARBA" id="ARBA00022490"/>
    </source>
</evidence>
<organism evidence="11 12">
    <name type="scientific">Vagococcus zengguangii</name>
    <dbReference type="NCBI Taxonomy" id="2571750"/>
    <lineage>
        <taxon>Bacteria</taxon>
        <taxon>Bacillati</taxon>
        <taxon>Bacillota</taxon>
        <taxon>Bacilli</taxon>
        <taxon>Lactobacillales</taxon>
        <taxon>Enterococcaceae</taxon>
        <taxon>Vagococcus</taxon>
    </lineage>
</organism>
<dbReference type="GO" id="GO:0004820">
    <property type="term" value="F:glycine-tRNA ligase activity"/>
    <property type="evidence" value="ECO:0007669"/>
    <property type="project" value="UniProtKB-UniRule"/>
</dbReference>
<keyword evidence="7 10" id="KW-0648">Protein biosynthesis</keyword>
<dbReference type="PANTHER" id="PTHR30075">
    <property type="entry name" value="GLYCYL-TRNA SYNTHETASE"/>
    <property type="match status" value="1"/>
</dbReference>
<dbReference type="PRINTS" id="PR01045">
    <property type="entry name" value="TRNASYNTHGB"/>
</dbReference>
<dbReference type="Pfam" id="PF02092">
    <property type="entry name" value="tRNA_synt_2f"/>
    <property type="match status" value="1"/>
</dbReference>
<dbReference type="PANTHER" id="PTHR30075:SF2">
    <property type="entry name" value="GLYCINE--TRNA LIGASE, CHLOROPLASTIC_MITOCHONDRIAL 2"/>
    <property type="match status" value="1"/>
</dbReference>
<dbReference type="KEGG" id="vao:FA707_06170"/>
<dbReference type="InterPro" id="IPR006194">
    <property type="entry name" value="Gly-tRNA-synth_heterodimer"/>
</dbReference>
<name>A0A4D7CWA6_9ENTE</name>
<comment type="subcellular location">
    <subcellularLocation>
        <location evidence="1 10">Cytoplasm</location>
    </subcellularLocation>
</comment>
<dbReference type="GO" id="GO:0004814">
    <property type="term" value="F:arginine-tRNA ligase activity"/>
    <property type="evidence" value="ECO:0007669"/>
    <property type="project" value="InterPro"/>
</dbReference>
<dbReference type="InterPro" id="IPR008909">
    <property type="entry name" value="DALR_anticod-bd"/>
</dbReference>
<dbReference type="NCBIfam" id="TIGR00211">
    <property type="entry name" value="glyS"/>
    <property type="match status" value="1"/>
</dbReference>
<evidence type="ECO:0000256" key="7">
    <source>
        <dbReference type="ARBA" id="ARBA00022917"/>
    </source>
</evidence>
<evidence type="ECO:0000313" key="11">
    <source>
        <dbReference type="EMBL" id="QCI86581.1"/>
    </source>
</evidence>
<reference evidence="11 12" key="1">
    <citation type="submission" date="2019-04" db="EMBL/GenBank/DDBJ databases">
        <title>Vagococcus sp. nov., isolated from faeces of yaks (Bos grunniens).</title>
        <authorList>
            <person name="Ge Y."/>
        </authorList>
    </citation>
    <scope>NUCLEOTIDE SEQUENCE [LARGE SCALE GENOMIC DNA]</scope>
    <source>
        <strain evidence="11 12">MN-17</strain>
    </source>
</reference>
<evidence type="ECO:0000256" key="9">
    <source>
        <dbReference type="ARBA" id="ARBA00047937"/>
    </source>
</evidence>
<proteinExistence type="inferred from homology"/>
<sequence>MSKTFLLEIGLEEMPARFVTSSIKQFKAAMEKFLNENRLAYSEIRTYSTPRRLTLEVLELAEKQEDIEEEAKGPAKKIAVDADGNWTKAAEGFARGQGVATDKLFFKEIKGVEYVHVDKFIPGETAQTVLANVLDTLKGIHFPVTMHWGNHTTEFIRPIHWIVSLLDDELIDLQFLDVKSGQTTRGHRFLGQETTINHPSEYVAKLKEQNVYADAEERKALIVKQIEALAAENNWVMNLDEELLEEVNNIVEYPTAFAGKFDEKYLEVPEEVLIISMKEHQRYFEVRFQDGQLAPFFVAVRNGNADFIENVIAGNEKVLVARLEDAVFFYDEDQQHSIESYVERLKKVTFHEKIGTTYEKMQRVAKISEIIGQAVGLTSEEQVDLARAAAIYKFDLMTGMVGEFPELQGIMGEKYALLKGEKPAVAQAIREHYMPVSSEGALPESTVGAVLAMADKLDSVLTFFNAGMIPSGSNDPYALRRQTYGIVRIIEAKGWDLAMSNILPMIKEAINEDPATYGVTIDENREAVLDFFNARIKQLLNGKNIRHDIIEAAVNVEDVEMSQAIEVARLLQDKQSTDSFRPTMEALIRVINLTRKGQELMGESLTEAVDASLFETAEEKELANVLASVEATYVELSLADKYQKLTELAPLITKYFDNTMIMADNEAVRNNRLRQLAKIARMILPMAKIDLLEIKK</sequence>
<dbReference type="Proteomes" id="UP000298615">
    <property type="component" value="Chromosome"/>
</dbReference>
<keyword evidence="3 10" id="KW-0963">Cytoplasm</keyword>
<keyword evidence="6 10" id="KW-0067">ATP-binding</keyword>
<dbReference type="RefSeq" id="WP_136953412.1">
    <property type="nucleotide sequence ID" value="NZ_CP039712.1"/>
</dbReference>
<evidence type="ECO:0000313" key="12">
    <source>
        <dbReference type="Proteomes" id="UP000298615"/>
    </source>
</evidence>
<evidence type="ECO:0000256" key="8">
    <source>
        <dbReference type="ARBA" id="ARBA00023146"/>
    </source>
</evidence>
<evidence type="ECO:0000256" key="4">
    <source>
        <dbReference type="ARBA" id="ARBA00022598"/>
    </source>
</evidence>
<comment type="catalytic activity">
    <reaction evidence="9 10">
        <text>tRNA(Gly) + glycine + ATP = glycyl-tRNA(Gly) + AMP + diphosphate</text>
        <dbReference type="Rhea" id="RHEA:16013"/>
        <dbReference type="Rhea" id="RHEA-COMP:9664"/>
        <dbReference type="Rhea" id="RHEA-COMP:9683"/>
        <dbReference type="ChEBI" id="CHEBI:30616"/>
        <dbReference type="ChEBI" id="CHEBI:33019"/>
        <dbReference type="ChEBI" id="CHEBI:57305"/>
        <dbReference type="ChEBI" id="CHEBI:78442"/>
        <dbReference type="ChEBI" id="CHEBI:78522"/>
        <dbReference type="ChEBI" id="CHEBI:456215"/>
        <dbReference type="EC" id="6.1.1.14"/>
    </reaction>
</comment>
<dbReference type="Pfam" id="PF05746">
    <property type="entry name" value="DALR_1"/>
    <property type="match status" value="1"/>
</dbReference>
<protein>
    <recommendedName>
        <fullName evidence="10">Glycine--tRNA ligase beta subunit</fullName>
        <ecNumber evidence="10">6.1.1.14</ecNumber>
    </recommendedName>
    <alternativeName>
        <fullName evidence="10">Glycyl-tRNA synthetase beta subunit</fullName>
        <shortName evidence="10">GlyRS</shortName>
    </alternativeName>
</protein>
<dbReference type="PROSITE" id="PS50861">
    <property type="entry name" value="AA_TRNA_LIGASE_II_GLYAB"/>
    <property type="match status" value="1"/>
</dbReference>
<keyword evidence="4 10" id="KW-0436">Ligase</keyword>
<dbReference type="HAMAP" id="MF_00255">
    <property type="entry name" value="Gly_tRNA_synth_beta"/>
    <property type="match status" value="1"/>
</dbReference>
<keyword evidence="12" id="KW-1185">Reference proteome</keyword>
<comment type="similarity">
    <text evidence="2 10">Belongs to the class-II aminoacyl-tRNA synthetase family.</text>
</comment>
<keyword evidence="8 10" id="KW-0030">Aminoacyl-tRNA synthetase</keyword>
<comment type="subunit">
    <text evidence="10">Tetramer of two alpha and two beta subunits.</text>
</comment>
<accession>A0A4D7CWA6</accession>
<dbReference type="EC" id="6.1.1.14" evidence="10"/>
<dbReference type="GO" id="GO:0006420">
    <property type="term" value="P:arginyl-tRNA aminoacylation"/>
    <property type="evidence" value="ECO:0007669"/>
    <property type="project" value="InterPro"/>
</dbReference>
<dbReference type="GO" id="GO:0006426">
    <property type="term" value="P:glycyl-tRNA aminoacylation"/>
    <property type="evidence" value="ECO:0007669"/>
    <property type="project" value="UniProtKB-UniRule"/>
</dbReference>
<dbReference type="InterPro" id="IPR015944">
    <property type="entry name" value="Gly-tRNA-synth_bsu"/>
</dbReference>
<dbReference type="GO" id="GO:0005829">
    <property type="term" value="C:cytosol"/>
    <property type="evidence" value="ECO:0007669"/>
    <property type="project" value="TreeGrafter"/>
</dbReference>
<keyword evidence="5 10" id="KW-0547">Nucleotide-binding</keyword>
<gene>
    <name evidence="10" type="primary">glyS</name>
    <name evidence="11" type="ORF">FA707_06170</name>
</gene>
<evidence type="ECO:0000256" key="5">
    <source>
        <dbReference type="ARBA" id="ARBA00022741"/>
    </source>
</evidence>
<evidence type="ECO:0000256" key="1">
    <source>
        <dbReference type="ARBA" id="ARBA00004496"/>
    </source>
</evidence>
<dbReference type="AlphaFoldDB" id="A0A4D7CWA6"/>
<dbReference type="SUPFAM" id="SSF109604">
    <property type="entry name" value="HD-domain/PDEase-like"/>
    <property type="match status" value="1"/>
</dbReference>
<evidence type="ECO:0000256" key="2">
    <source>
        <dbReference type="ARBA" id="ARBA00008226"/>
    </source>
</evidence>
<evidence type="ECO:0000256" key="10">
    <source>
        <dbReference type="HAMAP-Rule" id="MF_00255"/>
    </source>
</evidence>